<comment type="caution">
    <text evidence="2">The sequence shown here is derived from an EMBL/GenBank/DDBJ whole genome shotgun (WGS) entry which is preliminary data.</text>
</comment>
<dbReference type="Proteomes" id="UP000054995">
    <property type="component" value="Unassembled WGS sequence"/>
</dbReference>
<feature type="transmembrane region" description="Helical" evidence="1">
    <location>
        <begin position="20"/>
        <end position="38"/>
    </location>
</feature>
<name>A0A0V1FDE4_TRIPS</name>
<keyword evidence="1" id="KW-0812">Transmembrane</keyword>
<keyword evidence="1" id="KW-0472">Membrane</keyword>
<evidence type="ECO:0000313" key="3">
    <source>
        <dbReference type="Proteomes" id="UP000054995"/>
    </source>
</evidence>
<dbReference type="OrthoDB" id="5920747at2759"/>
<evidence type="ECO:0000256" key="1">
    <source>
        <dbReference type="SAM" id="Phobius"/>
    </source>
</evidence>
<reference evidence="2 3" key="1">
    <citation type="submission" date="2015-01" db="EMBL/GenBank/DDBJ databases">
        <title>Evolution of Trichinella species and genotypes.</title>
        <authorList>
            <person name="Korhonen P.K."/>
            <person name="Edoardo P."/>
            <person name="Giuseppe L.R."/>
            <person name="Gasser R.B."/>
        </authorList>
    </citation>
    <scope>NUCLEOTIDE SEQUENCE [LARGE SCALE GENOMIC DNA]</scope>
    <source>
        <strain evidence="2">ISS470</strain>
    </source>
</reference>
<gene>
    <name evidence="2" type="ORF">T4D_7113</name>
</gene>
<evidence type="ECO:0000313" key="2">
    <source>
        <dbReference type="EMBL" id="KRY84080.1"/>
    </source>
</evidence>
<protein>
    <submittedName>
        <fullName evidence="2">Uncharacterized protein</fullName>
    </submittedName>
</protein>
<proteinExistence type="predicted"/>
<keyword evidence="3" id="KW-1185">Reference proteome</keyword>
<organism evidence="2 3">
    <name type="scientific">Trichinella pseudospiralis</name>
    <name type="common">Parasitic roundworm</name>
    <dbReference type="NCBI Taxonomy" id="6337"/>
    <lineage>
        <taxon>Eukaryota</taxon>
        <taxon>Metazoa</taxon>
        <taxon>Ecdysozoa</taxon>
        <taxon>Nematoda</taxon>
        <taxon>Enoplea</taxon>
        <taxon>Dorylaimia</taxon>
        <taxon>Trichinellida</taxon>
        <taxon>Trichinellidae</taxon>
        <taxon>Trichinella</taxon>
    </lineage>
</organism>
<sequence>MHALNEVDSELELIMMIMTHANQMIILSILCNYFVIVVHKTLIDLNFEEQFKNIKFINQQVGFTVEHCAISVKQVESLSNAGNDGNQQISAERLMCNAMNE</sequence>
<dbReference type="EMBL" id="JYDT01000123">
    <property type="protein sequence ID" value="KRY84080.1"/>
    <property type="molecule type" value="Genomic_DNA"/>
</dbReference>
<keyword evidence="1" id="KW-1133">Transmembrane helix</keyword>
<dbReference type="AlphaFoldDB" id="A0A0V1FDE4"/>
<accession>A0A0V1FDE4</accession>